<organism evidence="1 2">
    <name type="scientific">Vibrio thalassae</name>
    <dbReference type="NCBI Taxonomy" id="1243014"/>
    <lineage>
        <taxon>Bacteria</taxon>
        <taxon>Pseudomonadati</taxon>
        <taxon>Pseudomonadota</taxon>
        <taxon>Gammaproteobacteria</taxon>
        <taxon>Vibrionales</taxon>
        <taxon>Vibrionaceae</taxon>
        <taxon>Vibrio</taxon>
    </lineage>
</organism>
<proteinExistence type="predicted"/>
<dbReference type="OrthoDB" id="5872927at2"/>
<evidence type="ECO:0000313" key="2">
    <source>
        <dbReference type="Proteomes" id="UP000219336"/>
    </source>
</evidence>
<accession>A0A240EHY2</accession>
<dbReference type="Proteomes" id="UP000219336">
    <property type="component" value="Unassembled WGS sequence"/>
</dbReference>
<keyword evidence="2" id="KW-1185">Reference proteome</keyword>
<name>A0A240EHY2_9VIBR</name>
<sequence>MNLIVNVQKGARKQGFEWATRQAWKCGMKANLVNRVIGVARGQVVCVIDGVRAELSTELNNPHHHEDKQGRYVFVGGAVWEPNDLLAPAFPEFMFMHVRNLGRKHKYMTDDELFFNLA</sequence>
<dbReference type="AlphaFoldDB" id="A0A240EHY2"/>
<evidence type="ECO:0008006" key="3">
    <source>
        <dbReference type="Google" id="ProtNLM"/>
    </source>
</evidence>
<dbReference type="RefSeq" id="WP_096993490.1">
    <property type="nucleotide sequence ID" value="NZ_JBHSII010000011.1"/>
</dbReference>
<dbReference type="EMBL" id="OANU01000023">
    <property type="protein sequence ID" value="SNX48307.1"/>
    <property type="molecule type" value="Genomic_DNA"/>
</dbReference>
<reference evidence="2" key="1">
    <citation type="submission" date="2016-06" db="EMBL/GenBank/DDBJ databases">
        <authorList>
            <person name="Rodrigo-Torres L."/>
            <person name="Arahal R.D."/>
            <person name="Lucena T."/>
        </authorList>
    </citation>
    <scope>NUCLEOTIDE SEQUENCE [LARGE SCALE GENOMIC DNA]</scope>
    <source>
        <strain evidence="2">CECT8203</strain>
    </source>
</reference>
<gene>
    <name evidence="1" type="ORF">VTH8203_01925</name>
</gene>
<evidence type="ECO:0000313" key="1">
    <source>
        <dbReference type="EMBL" id="SNX48307.1"/>
    </source>
</evidence>
<protein>
    <recommendedName>
        <fullName evidence="3">Acyl-CoA synthetase</fullName>
    </recommendedName>
</protein>